<keyword evidence="2" id="KW-1185">Reference proteome</keyword>
<proteinExistence type="predicted"/>
<accession>A0A1C4Z6E6</accession>
<evidence type="ECO:0000313" key="2">
    <source>
        <dbReference type="Proteomes" id="UP000198224"/>
    </source>
</evidence>
<dbReference type="Proteomes" id="UP000198224">
    <property type="component" value="Chromosome I"/>
</dbReference>
<sequence length="85" mass="9707">MPFTVTGKLPRVKESGQLFTVRHMELVGAAEIRVMLGGISKQRVYVITSHRNFPDPVADLVQGKVWRKSDVVAWIREYRPELAED</sequence>
<reference evidence="2" key="1">
    <citation type="submission" date="2016-06" db="EMBL/GenBank/DDBJ databases">
        <authorList>
            <person name="Varghese N."/>
            <person name="Submissions Spin"/>
        </authorList>
    </citation>
    <scope>NUCLEOTIDE SEQUENCE [LARGE SCALE GENOMIC DNA]</scope>
    <source>
        <strain evidence="2">DSM 45160</strain>
    </source>
</reference>
<dbReference type="eggNOG" id="COG3311">
    <property type="taxonomic scope" value="Bacteria"/>
</dbReference>
<evidence type="ECO:0000313" key="1">
    <source>
        <dbReference type="EMBL" id="SCF28579.1"/>
    </source>
</evidence>
<organism evidence="1 2">
    <name type="scientific">Micromonospora chokoriensis</name>
    <dbReference type="NCBI Taxonomy" id="356851"/>
    <lineage>
        <taxon>Bacteria</taxon>
        <taxon>Bacillati</taxon>
        <taxon>Actinomycetota</taxon>
        <taxon>Actinomycetes</taxon>
        <taxon>Micromonosporales</taxon>
        <taxon>Micromonosporaceae</taxon>
        <taxon>Micromonospora</taxon>
    </lineage>
</organism>
<protein>
    <recommendedName>
        <fullName evidence="3">Transcriptional regulator, AlpA family</fullName>
    </recommendedName>
</protein>
<dbReference type="EMBL" id="LT607409">
    <property type="protein sequence ID" value="SCF28579.1"/>
    <property type="molecule type" value="Genomic_DNA"/>
</dbReference>
<evidence type="ECO:0008006" key="3">
    <source>
        <dbReference type="Google" id="ProtNLM"/>
    </source>
</evidence>
<dbReference type="AlphaFoldDB" id="A0A1C4Z6E6"/>
<name>A0A1C4Z6E6_9ACTN</name>
<gene>
    <name evidence="1" type="ORF">GA0070612_5886</name>
</gene>